<keyword evidence="2" id="KW-1185">Reference proteome</keyword>
<reference evidence="1" key="2">
    <citation type="submission" date="2023-05" db="EMBL/GenBank/DDBJ databases">
        <authorList>
            <consortium name="Lawrence Berkeley National Laboratory"/>
            <person name="Steindorff A."/>
            <person name="Hensen N."/>
            <person name="Bonometti L."/>
            <person name="Westerberg I."/>
            <person name="Brannstrom I.O."/>
            <person name="Guillou S."/>
            <person name="Cros-Aarteil S."/>
            <person name="Calhoun S."/>
            <person name="Haridas S."/>
            <person name="Kuo A."/>
            <person name="Mondo S."/>
            <person name="Pangilinan J."/>
            <person name="Riley R."/>
            <person name="Labutti K."/>
            <person name="Andreopoulos B."/>
            <person name="Lipzen A."/>
            <person name="Chen C."/>
            <person name="Yanf M."/>
            <person name="Daum C."/>
            <person name="Ng V."/>
            <person name="Clum A."/>
            <person name="Ohm R."/>
            <person name="Martin F."/>
            <person name="Silar P."/>
            <person name="Natvig D."/>
            <person name="Lalanne C."/>
            <person name="Gautier V."/>
            <person name="Ament-Velasquez S.L."/>
            <person name="Kruys A."/>
            <person name="Hutchinson M.I."/>
            <person name="Powell A.J."/>
            <person name="Barry K."/>
            <person name="Miller A.N."/>
            <person name="Grigoriev I.V."/>
            <person name="Debuchy R."/>
            <person name="Gladieux P."/>
            <person name="Thoren M.H."/>
            <person name="Johannesson H."/>
        </authorList>
    </citation>
    <scope>NUCLEOTIDE SEQUENCE</scope>
    <source>
        <strain evidence="1">PSN293</strain>
    </source>
</reference>
<evidence type="ECO:0000313" key="2">
    <source>
        <dbReference type="Proteomes" id="UP001301769"/>
    </source>
</evidence>
<dbReference type="EMBL" id="MU858413">
    <property type="protein sequence ID" value="KAK4206434.1"/>
    <property type="molecule type" value="Genomic_DNA"/>
</dbReference>
<accession>A0AAN6XT63</accession>
<protein>
    <submittedName>
        <fullName evidence="1">Uncharacterized protein</fullName>
    </submittedName>
</protein>
<reference evidence="1" key="1">
    <citation type="journal article" date="2023" name="Mol. Phylogenet. Evol.">
        <title>Genome-scale phylogeny and comparative genomics of the fungal order Sordariales.</title>
        <authorList>
            <person name="Hensen N."/>
            <person name="Bonometti L."/>
            <person name="Westerberg I."/>
            <person name="Brannstrom I.O."/>
            <person name="Guillou S."/>
            <person name="Cros-Aarteil S."/>
            <person name="Calhoun S."/>
            <person name="Haridas S."/>
            <person name="Kuo A."/>
            <person name="Mondo S."/>
            <person name="Pangilinan J."/>
            <person name="Riley R."/>
            <person name="LaButti K."/>
            <person name="Andreopoulos B."/>
            <person name="Lipzen A."/>
            <person name="Chen C."/>
            <person name="Yan M."/>
            <person name="Daum C."/>
            <person name="Ng V."/>
            <person name="Clum A."/>
            <person name="Steindorff A."/>
            <person name="Ohm R.A."/>
            <person name="Martin F."/>
            <person name="Silar P."/>
            <person name="Natvig D.O."/>
            <person name="Lalanne C."/>
            <person name="Gautier V."/>
            <person name="Ament-Velasquez S.L."/>
            <person name="Kruys A."/>
            <person name="Hutchinson M.I."/>
            <person name="Powell A.J."/>
            <person name="Barry K."/>
            <person name="Miller A.N."/>
            <person name="Grigoriev I.V."/>
            <person name="Debuchy R."/>
            <person name="Gladieux P."/>
            <person name="Hiltunen Thoren M."/>
            <person name="Johannesson H."/>
        </authorList>
    </citation>
    <scope>NUCLEOTIDE SEQUENCE</scope>
    <source>
        <strain evidence="1">PSN293</strain>
    </source>
</reference>
<gene>
    <name evidence="1" type="ORF">QBC37DRAFT_407122</name>
</gene>
<proteinExistence type="predicted"/>
<comment type="caution">
    <text evidence="1">The sequence shown here is derived from an EMBL/GenBank/DDBJ whole genome shotgun (WGS) entry which is preliminary data.</text>
</comment>
<dbReference type="AlphaFoldDB" id="A0AAN6XT63"/>
<sequence length="136" mass="15099">MLAATKCWPPQNAGRHKMLAATKCWPPQNAGRHEMLAATKCWPPQNAGRHKMLAATKCWPPEYVGRHGMLAATSRNPPAARPPQHPDWHKIPTQAASCHEVQSRRKFRPEAKNVSGFSIVRSEAIEVVCISVCCVE</sequence>
<organism evidence="1 2">
    <name type="scientific">Rhypophila decipiens</name>
    <dbReference type="NCBI Taxonomy" id="261697"/>
    <lineage>
        <taxon>Eukaryota</taxon>
        <taxon>Fungi</taxon>
        <taxon>Dikarya</taxon>
        <taxon>Ascomycota</taxon>
        <taxon>Pezizomycotina</taxon>
        <taxon>Sordariomycetes</taxon>
        <taxon>Sordariomycetidae</taxon>
        <taxon>Sordariales</taxon>
        <taxon>Naviculisporaceae</taxon>
        <taxon>Rhypophila</taxon>
    </lineage>
</organism>
<dbReference type="Proteomes" id="UP001301769">
    <property type="component" value="Unassembled WGS sequence"/>
</dbReference>
<evidence type="ECO:0000313" key="1">
    <source>
        <dbReference type="EMBL" id="KAK4206434.1"/>
    </source>
</evidence>
<name>A0AAN6XT63_9PEZI</name>